<proteinExistence type="predicted"/>
<dbReference type="VEuPathDB" id="FungiDB:FOZG_18403"/>
<dbReference type="EMBL" id="FMJY01000011">
    <property type="protein sequence ID" value="SCO92377.1"/>
    <property type="molecule type" value="Genomic_DNA"/>
</dbReference>
<dbReference type="VEuPathDB" id="FungiDB:HZS61_005178"/>
<organism evidence="1 2">
    <name type="scientific">Fusarium oxysporum</name>
    <name type="common">Fusarium vascular wilt</name>
    <dbReference type="NCBI Taxonomy" id="5507"/>
    <lineage>
        <taxon>Eukaryota</taxon>
        <taxon>Fungi</taxon>
        <taxon>Dikarya</taxon>
        <taxon>Ascomycota</taxon>
        <taxon>Pezizomycotina</taxon>
        <taxon>Sordariomycetes</taxon>
        <taxon>Hypocreomycetidae</taxon>
        <taxon>Hypocreales</taxon>
        <taxon>Nectriaceae</taxon>
        <taxon>Fusarium</taxon>
        <taxon>Fusarium oxysporum species complex</taxon>
    </lineage>
</organism>
<dbReference type="VEuPathDB" id="FungiDB:FOMG_20006"/>
<name>A0A2H3TUV1_FUSOX</name>
<evidence type="ECO:0000313" key="2">
    <source>
        <dbReference type="Proteomes" id="UP000219369"/>
    </source>
</evidence>
<accession>A0A2H3TUV1</accession>
<dbReference type="VEuPathDB" id="FungiDB:FOXG_19654"/>
<protein>
    <recommendedName>
        <fullName evidence="3">SAP domain-containing protein</fullName>
    </recommendedName>
</protein>
<sequence>MNKLFKQYYCEEMDIYELEEERNGKTEWSVKDRRIMTTWIVKKLGTSWETAGDISIKSEELVDRLCDEEELSFGPDEYFDDDTLIYVLKRMKVPQLKELAGRKKISTQGNKSGIVEWLRIHLITEELVGGSITVQIDDPDVVFDVEVIQSYS</sequence>
<evidence type="ECO:0000313" key="1">
    <source>
        <dbReference type="EMBL" id="SCO92377.1"/>
    </source>
</evidence>
<reference evidence="2" key="1">
    <citation type="submission" date="2016-09" db="EMBL/GenBank/DDBJ databases">
        <authorList>
            <person name="Guldener U."/>
        </authorList>
    </citation>
    <scope>NUCLEOTIDE SEQUENCE [LARGE SCALE GENOMIC DNA]</scope>
    <source>
        <strain evidence="2">V64-1</strain>
    </source>
</reference>
<gene>
    <name evidence="1" type="ORF">FRV6_16505</name>
</gene>
<evidence type="ECO:0008006" key="3">
    <source>
        <dbReference type="Google" id="ProtNLM"/>
    </source>
</evidence>
<dbReference type="AlphaFoldDB" id="A0A2H3TUV1"/>
<dbReference type="Proteomes" id="UP000219369">
    <property type="component" value="Unassembled WGS sequence"/>
</dbReference>
<dbReference type="OrthoDB" id="5427804at2759"/>